<comment type="caution">
    <text evidence="7">The sequence shown here is derived from an EMBL/GenBank/DDBJ whole genome shotgun (WGS) entry which is preliminary data.</text>
</comment>
<dbReference type="AlphaFoldDB" id="A0AAD7ZH78"/>
<dbReference type="GO" id="GO:0005615">
    <property type="term" value="C:extracellular space"/>
    <property type="evidence" value="ECO:0007669"/>
    <property type="project" value="TreeGrafter"/>
</dbReference>
<dbReference type="Gene3D" id="3.40.50.1820">
    <property type="entry name" value="alpha/beta hydrolase"/>
    <property type="match status" value="1"/>
</dbReference>
<reference evidence="7" key="2">
    <citation type="submission" date="2023-05" db="EMBL/GenBank/DDBJ databases">
        <authorList>
            <person name="Fouks B."/>
        </authorList>
    </citation>
    <scope>NUCLEOTIDE SEQUENCE</scope>
    <source>
        <strain evidence="7">Stay&amp;Tobe</strain>
        <tissue evidence="7">Testes</tissue>
    </source>
</reference>
<evidence type="ECO:0000256" key="2">
    <source>
        <dbReference type="ARBA" id="ARBA00010701"/>
    </source>
</evidence>
<dbReference type="Pfam" id="PF00151">
    <property type="entry name" value="Lipase"/>
    <property type="match status" value="1"/>
</dbReference>
<reference evidence="7" key="1">
    <citation type="journal article" date="2023" name="IScience">
        <title>Live-bearing cockroach genome reveals convergent evolutionary mechanisms linked to viviparity in insects and beyond.</title>
        <authorList>
            <person name="Fouks B."/>
            <person name="Harrison M.C."/>
            <person name="Mikhailova A.A."/>
            <person name="Marchal E."/>
            <person name="English S."/>
            <person name="Carruthers M."/>
            <person name="Jennings E.C."/>
            <person name="Chiamaka E.L."/>
            <person name="Frigard R.A."/>
            <person name="Pippel M."/>
            <person name="Attardo G.M."/>
            <person name="Benoit J.B."/>
            <person name="Bornberg-Bauer E."/>
            <person name="Tobe S.S."/>
        </authorList>
    </citation>
    <scope>NUCLEOTIDE SEQUENCE</scope>
    <source>
        <strain evidence="7">Stay&amp;Tobe</strain>
    </source>
</reference>
<dbReference type="PANTHER" id="PTHR11610">
    <property type="entry name" value="LIPASE"/>
    <property type="match status" value="1"/>
</dbReference>
<feature type="domain" description="Lipase" evidence="6">
    <location>
        <begin position="58"/>
        <end position="199"/>
    </location>
</feature>
<dbReference type="InterPro" id="IPR000734">
    <property type="entry name" value="TAG_lipase"/>
</dbReference>
<keyword evidence="8" id="KW-1185">Reference proteome</keyword>
<keyword evidence="3" id="KW-0964">Secreted</keyword>
<name>A0AAD7ZH78_DIPPU</name>
<proteinExistence type="inferred from homology"/>
<evidence type="ECO:0000256" key="3">
    <source>
        <dbReference type="ARBA" id="ARBA00022525"/>
    </source>
</evidence>
<protein>
    <recommendedName>
        <fullName evidence="6">Lipase domain-containing protein</fullName>
    </recommendedName>
</protein>
<dbReference type="PANTHER" id="PTHR11610:SF151">
    <property type="entry name" value="PHOSPHOLIPASE A1 MEMBER A-LIKE PROTEIN"/>
    <property type="match status" value="1"/>
</dbReference>
<dbReference type="InterPro" id="IPR029058">
    <property type="entry name" value="AB_hydrolase_fold"/>
</dbReference>
<dbReference type="SUPFAM" id="SSF53474">
    <property type="entry name" value="alpha/beta-Hydrolases"/>
    <property type="match status" value="1"/>
</dbReference>
<sequence>MATSAFTSIIRLHLVFLHLFLIASCTHGERYPVSIKIFQTSELHFGRCRLVIDGTCPDPDVKFFLYTRKNPSEPQKVDLSEGMLNLTSSNFNRNHGTKFVIHGYNSDMHLDVLENIRKAYLEEGEYNVFAVDWSNLCPGPCYPTAVYNTRFTGKCIAQFIQSLRLQGATDLHVIGFSLGAHVTGFTANNLRPYKLPRIT</sequence>
<evidence type="ECO:0000313" key="7">
    <source>
        <dbReference type="EMBL" id="KAJ9580488.1"/>
    </source>
</evidence>
<keyword evidence="5" id="KW-0732">Signal</keyword>
<evidence type="ECO:0000313" key="8">
    <source>
        <dbReference type="Proteomes" id="UP001233999"/>
    </source>
</evidence>
<evidence type="ECO:0000256" key="4">
    <source>
        <dbReference type="RuleBase" id="RU004262"/>
    </source>
</evidence>
<organism evidence="7 8">
    <name type="scientific">Diploptera punctata</name>
    <name type="common">Pacific beetle cockroach</name>
    <dbReference type="NCBI Taxonomy" id="6984"/>
    <lineage>
        <taxon>Eukaryota</taxon>
        <taxon>Metazoa</taxon>
        <taxon>Ecdysozoa</taxon>
        <taxon>Arthropoda</taxon>
        <taxon>Hexapoda</taxon>
        <taxon>Insecta</taxon>
        <taxon>Pterygota</taxon>
        <taxon>Neoptera</taxon>
        <taxon>Polyneoptera</taxon>
        <taxon>Dictyoptera</taxon>
        <taxon>Blattodea</taxon>
        <taxon>Blaberoidea</taxon>
        <taxon>Blaberidae</taxon>
        <taxon>Diplopterinae</taxon>
        <taxon>Diploptera</taxon>
    </lineage>
</organism>
<gene>
    <name evidence="7" type="ORF">L9F63_024331</name>
</gene>
<evidence type="ECO:0000256" key="1">
    <source>
        <dbReference type="ARBA" id="ARBA00004613"/>
    </source>
</evidence>
<dbReference type="GO" id="GO:0017171">
    <property type="term" value="F:serine hydrolase activity"/>
    <property type="evidence" value="ECO:0007669"/>
    <property type="project" value="TreeGrafter"/>
</dbReference>
<dbReference type="GO" id="GO:0016042">
    <property type="term" value="P:lipid catabolic process"/>
    <property type="evidence" value="ECO:0007669"/>
    <property type="project" value="TreeGrafter"/>
</dbReference>
<dbReference type="Proteomes" id="UP001233999">
    <property type="component" value="Unassembled WGS sequence"/>
</dbReference>
<dbReference type="EMBL" id="JASPKZ010008315">
    <property type="protein sequence ID" value="KAJ9580488.1"/>
    <property type="molecule type" value="Genomic_DNA"/>
</dbReference>
<evidence type="ECO:0000256" key="5">
    <source>
        <dbReference type="SAM" id="SignalP"/>
    </source>
</evidence>
<feature type="signal peptide" evidence="5">
    <location>
        <begin position="1"/>
        <end position="28"/>
    </location>
</feature>
<comment type="subcellular location">
    <subcellularLocation>
        <location evidence="1">Secreted</location>
    </subcellularLocation>
</comment>
<feature type="non-terminal residue" evidence="7">
    <location>
        <position position="1"/>
    </location>
</feature>
<dbReference type="PRINTS" id="PR00821">
    <property type="entry name" value="TAGLIPASE"/>
</dbReference>
<comment type="similarity">
    <text evidence="2 4">Belongs to the AB hydrolase superfamily. Lipase family.</text>
</comment>
<evidence type="ECO:0000259" key="6">
    <source>
        <dbReference type="Pfam" id="PF00151"/>
    </source>
</evidence>
<accession>A0AAD7ZH78</accession>
<feature type="chain" id="PRO_5042281199" description="Lipase domain-containing protein" evidence="5">
    <location>
        <begin position="29"/>
        <end position="199"/>
    </location>
</feature>
<dbReference type="GO" id="GO:0016298">
    <property type="term" value="F:lipase activity"/>
    <property type="evidence" value="ECO:0007669"/>
    <property type="project" value="InterPro"/>
</dbReference>
<dbReference type="InterPro" id="IPR013818">
    <property type="entry name" value="Lipase"/>
</dbReference>